<sequence>MMAQVTRCGGLRPAKAPIQAMLVTPPAPLRHCRGCTAFGSVTTKQISHARPSSRWMQQGKPSQRALDVTAAASAQAVPLEQLLEVAERAAKAGAAVIAEKVDKPRDIEFKGATDLVTDTDKASEEAVLSVLREAFSDHALLGEEGGISGDTSSDYLWCIDPLDGTTNYTHKYPSFGVSVAVLEKAEAVAGVVVEFAGGPGTWIQRTYTGAKGKGAFMNGQPINVSQCKDVGMSLLVTGFGYDHDDVWAANVEIFKQFTDASRGVRRLGAAAVDLCHTALGVVDGYWEYRLKPWDMAAGVIIAQEAGAKIMQMDGEPFTPFSRSIVVANEGMLPKMLEKTMPPTKALMEKGFDLSPWFVPEGYKV</sequence>
<evidence type="ECO:0000313" key="5">
    <source>
        <dbReference type="EMBL" id="CAL5219182.1"/>
    </source>
</evidence>
<dbReference type="EMBL" id="CAXHTA020000002">
    <property type="protein sequence ID" value="CAL5219182.1"/>
    <property type="molecule type" value="Genomic_DNA"/>
</dbReference>
<dbReference type="Gene3D" id="3.30.540.10">
    <property type="entry name" value="Fructose-1,6-Bisphosphatase, subunit A, domain 1"/>
    <property type="match status" value="1"/>
</dbReference>
<gene>
    <name evidence="5" type="primary">g967</name>
    <name evidence="5" type="ORF">VP750_LOCUS841</name>
</gene>
<accession>A0ABP1FNS0</accession>
<dbReference type="SUPFAM" id="SSF56655">
    <property type="entry name" value="Carbohydrate phosphatase"/>
    <property type="match status" value="1"/>
</dbReference>
<dbReference type="PANTHER" id="PTHR20854">
    <property type="entry name" value="INOSITOL MONOPHOSPHATASE"/>
    <property type="match status" value="1"/>
</dbReference>
<dbReference type="InterPro" id="IPR000760">
    <property type="entry name" value="Inositol_monophosphatase-like"/>
</dbReference>
<comment type="pathway">
    <text evidence="4">Polyol metabolism; myo-inositol biosynthesis; myo-inositol from D-glucose 6-phosphate: step 2/2.</text>
</comment>
<dbReference type="Gene3D" id="3.40.190.80">
    <property type="match status" value="1"/>
</dbReference>
<dbReference type="Proteomes" id="UP001497392">
    <property type="component" value="Unassembled WGS sequence"/>
</dbReference>
<reference evidence="5 6" key="1">
    <citation type="submission" date="2024-06" db="EMBL/GenBank/DDBJ databases">
        <authorList>
            <person name="Kraege A."/>
            <person name="Thomma B."/>
        </authorList>
    </citation>
    <scope>NUCLEOTIDE SEQUENCE [LARGE SCALE GENOMIC DNA]</scope>
</reference>
<evidence type="ECO:0000313" key="6">
    <source>
        <dbReference type="Proteomes" id="UP001497392"/>
    </source>
</evidence>
<dbReference type="CDD" id="cd01639">
    <property type="entry name" value="IMPase"/>
    <property type="match status" value="1"/>
</dbReference>
<dbReference type="InterPro" id="IPR020550">
    <property type="entry name" value="Inositol_monophosphatase_CS"/>
</dbReference>
<comment type="caution">
    <text evidence="5">The sequence shown here is derived from an EMBL/GenBank/DDBJ whole genome shotgun (WGS) entry which is preliminary data.</text>
</comment>
<dbReference type="PANTHER" id="PTHR20854:SF17">
    <property type="entry name" value="PHOSPHATASE IMPL1, CHLOROPLASTIC"/>
    <property type="match status" value="1"/>
</dbReference>
<dbReference type="PRINTS" id="PR00377">
    <property type="entry name" value="IMPHPHTASES"/>
</dbReference>
<dbReference type="PROSITE" id="PS00629">
    <property type="entry name" value="IMP_1"/>
    <property type="match status" value="1"/>
</dbReference>
<comment type="similarity">
    <text evidence="1 4">Belongs to the inositol monophosphatase superfamily.</text>
</comment>
<evidence type="ECO:0000256" key="4">
    <source>
        <dbReference type="RuleBase" id="RU364068"/>
    </source>
</evidence>
<dbReference type="Pfam" id="PF00459">
    <property type="entry name" value="Inositol_P"/>
    <property type="match status" value="1"/>
</dbReference>
<evidence type="ECO:0000256" key="1">
    <source>
        <dbReference type="ARBA" id="ARBA00009759"/>
    </source>
</evidence>
<dbReference type="EC" id="3.1.3.25" evidence="4"/>
<comment type="cofactor">
    <cofactor evidence="4">
        <name>Mg(2+)</name>
        <dbReference type="ChEBI" id="CHEBI:18420"/>
    </cofactor>
</comment>
<proteinExistence type="inferred from homology"/>
<keyword evidence="6" id="KW-1185">Reference proteome</keyword>
<comment type="catalytic activity">
    <reaction evidence="4">
        <text>a myo-inositol phosphate + H2O = myo-inositol + phosphate</text>
        <dbReference type="Rhea" id="RHEA:24056"/>
        <dbReference type="ChEBI" id="CHEBI:15377"/>
        <dbReference type="ChEBI" id="CHEBI:17268"/>
        <dbReference type="ChEBI" id="CHEBI:43474"/>
        <dbReference type="ChEBI" id="CHEBI:84139"/>
        <dbReference type="EC" id="3.1.3.25"/>
    </reaction>
</comment>
<dbReference type="InterPro" id="IPR020583">
    <property type="entry name" value="Inositol_monoP_metal-BS"/>
</dbReference>
<dbReference type="InterPro" id="IPR033942">
    <property type="entry name" value="IMPase"/>
</dbReference>
<keyword evidence="3 4" id="KW-0460">Magnesium</keyword>
<name>A0ABP1FNS0_9CHLO</name>
<organism evidence="5 6">
    <name type="scientific">Coccomyxa viridis</name>
    <dbReference type="NCBI Taxonomy" id="1274662"/>
    <lineage>
        <taxon>Eukaryota</taxon>
        <taxon>Viridiplantae</taxon>
        <taxon>Chlorophyta</taxon>
        <taxon>core chlorophytes</taxon>
        <taxon>Trebouxiophyceae</taxon>
        <taxon>Trebouxiophyceae incertae sedis</taxon>
        <taxon>Coccomyxaceae</taxon>
        <taxon>Coccomyxa</taxon>
    </lineage>
</organism>
<protein>
    <recommendedName>
        <fullName evidence="4">Inositol-1-monophosphatase</fullName>
        <ecNumber evidence="4">3.1.3.25</ecNumber>
    </recommendedName>
</protein>
<evidence type="ECO:0000256" key="3">
    <source>
        <dbReference type="ARBA" id="ARBA00022842"/>
    </source>
</evidence>
<keyword evidence="4" id="KW-0378">Hydrolase</keyword>
<dbReference type="PROSITE" id="PS00630">
    <property type="entry name" value="IMP_2"/>
    <property type="match status" value="1"/>
</dbReference>
<evidence type="ECO:0000256" key="2">
    <source>
        <dbReference type="ARBA" id="ARBA00022723"/>
    </source>
</evidence>
<keyword evidence="2 4" id="KW-0479">Metal-binding</keyword>